<dbReference type="Proteomes" id="UP000002210">
    <property type="component" value="Plasmid p03BB102_179"/>
</dbReference>
<evidence type="ECO:0000256" key="1">
    <source>
        <dbReference type="SAM" id="Phobius"/>
    </source>
</evidence>
<dbReference type="AlphaFoldDB" id="A0A125YA00"/>
<keyword evidence="1" id="KW-1133">Transmembrane helix</keyword>
<dbReference type="EMBL" id="CP001406">
    <property type="protein sequence ID" value="ACO25740.1"/>
    <property type="molecule type" value="Genomic_DNA"/>
</dbReference>
<keyword evidence="1" id="KW-0812">Transmembrane</keyword>
<dbReference type="KEGG" id="bcx:BCA_A0103"/>
<protein>
    <submittedName>
        <fullName evidence="2">Uncharacterized protein</fullName>
    </submittedName>
</protein>
<reference evidence="2 3" key="1">
    <citation type="submission" date="2009-02" db="EMBL/GenBank/DDBJ databases">
        <title>Genome sequence of Bacillus cereus 03BB102.</title>
        <authorList>
            <person name="Dodson R.J."/>
            <person name="Jackson P."/>
            <person name="Munk A.C."/>
            <person name="Brettin T."/>
            <person name="Bruce D."/>
            <person name="Detter C."/>
            <person name="Tapia R."/>
            <person name="Han C."/>
            <person name="Sutton G."/>
            <person name="Sims D."/>
        </authorList>
    </citation>
    <scope>NUCLEOTIDE SEQUENCE [LARGE SCALE GENOMIC DNA]</scope>
    <source>
        <strain evidence="2 3">03BB102</strain>
        <plasmid evidence="3">Plasmid p03BB102_179</plasmid>
    </source>
</reference>
<geneLocation type="plasmid" evidence="2 3">
    <name>p03BB102_179</name>
</geneLocation>
<gene>
    <name evidence="2" type="ordered locus">BCA_A0103</name>
</gene>
<keyword evidence="1" id="KW-0472">Membrane</keyword>
<keyword evidence="2" id="KW-0614">Plasmid</keyword>
<evidence type="ECO:0000313" key="2">
    <source>
        <dbReference type="EMBL" id="ACO25740.1"/>
    </source>
</evidence>
<organism evidence="2 3">
    <name type="scientific">Bacillus cereus (strain 03BB102)</name>
    <dbReference type="NCBI Taxonomy" id="572264"/>
    <lineage>
        <taxon>Bacteria</taxon>
        <taxon>Bacillati</taxon>
        <taxon>Bacillota</taxon>
        <taxon>Bacilli</taxon>
        <taxon>Bacillales</taxon>
        <taxon>Bacillaceae</taxon>
        <taxon>Bacillus</taxon>
        <taxon>Bacillus cereus group</taxon>
    </lineage>
</organism>
<accession>A0A125YA00</accession>
<proteinExistence type="predicted"/>
<feature type="transmembrane region" description="Helical" evidence="1">
    <location>
        <begin position="33"/>
        <end position="55"/>
    </location>
</feature>
<sequence length="58" mass="6854">MSKKMMIILFCIIKKELEIARKFYRLIVTTYGYVRKIVAITLIFVFKLIAVISFYKSG</sequence>
<name>A0A125YA00_BACC3</name>
<evidence type="ECO:0000313" key="3">
    <source>
        <dbReference type="Proteomes" id="UP000002210"/>
    </source>
</evidence>